<evidence type="ECO:0000256" key="3">
    <source>
        <dbReference type="ARBA" id="ARBA00022448"/>
    </source>
</evidence>
<evidence type="ECO:0000256" key="7">
    <source>
        <dbReference type="ARBA" id="ARBA00023128"/>
    </source>
</evidence>
<keyword evidence="3 10" id="KW-0813">Transport</keyword>
<dbReference type="InterPro" id="IPR018108">
    <property type="entry name" value="MCP_transmembrane"/>
</dbReference>
<evidence type="ECO:0000256" key="10">
    <source>
        <dbReference type="RuleBase" id="RU000488"/>
    </source>
</evidence>
<dbReference type="RefSeq" id="XP_005756456.1">
    <property type="nucleotide sequence ID" value="XM_005756399.1"/>
</dbReference>
<dbReference type="GO" id="GO:1990575">
    <property type="term" value="P:mitochondrial L-ornithine transmembrane transport"/>
    <property type="evidence" value="ECO:0007669"/>
    <property type="project" value="TreeGrafter"/>
</dbReference>
<dbReference type="EnsemblProtists" id="EOD09775">
    <property type="protein sequence ID" value="EOD09775"/>
    <property type="gene ID" value="EMIHUDRAFT_216344"/>
</dbReference>
<comment type="similarity">
    <text evidence="2 10">Belongs to the mitochondrial carrier (TC 2.A.29) family.</text>
</comment>
<dbReference type="AlphaFoldDB" id="A0A0D3IEU0"/>
<keyword evidence="6" id="KW-1133">Transmembrane helix</keyword>
<keyword evidence="5" id="KW-0677">Repeat</keyword>
<evidence type="ECO:0000256" key="9">
    <source>
        <dbReference type="PROSITE-ProRule" id="PRU00282"/>
    </source>
</evidence>
<organism evidence="11 12">
    <name type="scientific">Emiliania huxleyi (strain CCMP1516)</name>
    <dbReference type="NCBI Taxonomy" id="280463"/>
    <lineage>
        <taxon>Eukaryota</taxon>
        <taxon>Haptista</taxon>
        <taxon>Haptophyta</taxon>
        <taxon>Prymnesiophyceae</taxon>
        <taxon>Isochrysidales</taxon>
        <taxon>Noelaerhabdaceae</taxon>
        <taxon>Emiliania</taxon>
    </lineage>
</organism>
<accession>A0A0D3IEU0</accession>
<dbReference type="PANTHER" id="PTHR45624:SF58">
    <property type="entry name" value="CARRIER PROTEIN, PUTATIVE-RELATED"/>
    <property type="match status" value="1"/>
</dbReference>
<dbReference type="PaxDb" id="2903-EOD04027"/>
<evidence type="ECO:0000256" key="2">
    <source>
        <dbReference type="ARBA" id="ARBA00006375"/>
    </source>
</evidence>
<evidence type="ECO:0000256" key="4">
    <source>
        <dbReference type="ARBA" id="ARBA00022692"/>
    </source>
</evidence>
<dbReference type="eggNOG" id="KOG0758">
    <property type="taxonomic scope" value="Eukaryota"/>
</dbReference>
<evidence type="ECO:0000256" key="8">
    <source>
        <dbReference type="ARBA" id="ARBA00023136"/>
    </source>
</evidence>
<dbReference type="KEGG" id="ehx:EMIHUDRAFT_216344"/>
<evidence type="ECO:0000256" key="6">
    <source>
        <dbReference type="ARBA" id="ARBA00022989"/>
    </source>
</evidence>
<keyword evidence="4 9" id="KW-0812">Transmembrane</keyword>
<dbReference type="KEGG" id="ehx:EMIHUDRAFT_107881"/>
<dbReference type="InterPro" id="IPR023395">
    <property type="entry name" value="MCP_dom_sf"/>
</dbReference>
<evidence type="ECO:0000256" key="1">
    <source>
        <dbReference type="ARBA" id="ARBA00004225"/>
    </source>
</evidence>
<protein>
    <recommendedName>
        <fullName evidence="13">Mitochondrial carrier protein</fullName>
    </recommendedName>
</protein>
<comment type="subcellular location">
    <subcellularLocation>
        <location evidence="1">Mitochondrion membrane</location>
        <topology evidence="1">Multi-pass membrane protein</topology>
    </subcellularLocation>
</comment>
<dbReference type="GO" id="GO:0000064">
    <property type="term" value="F:L-ornithine transmembrane transporter activity"/>
    <property type="evidence" value="ECO:0007669"/>
    <property type="project" value="TreeGrafter"/>
</dbReference>
<evidence type="ECO:0008006" key="13">
    <source>
        <dbReference type="Google" id="ProtNLM"/>
    </source>
</evidence>
<evidence type="ECO:0000313" key="12">
    <source>
        <dbReference type="Proteomes" id="UP000013827"/>
    </source>
</evidence>
<dbReference type="GeneID" id="17255895"/>
<reference evidence="11" key="2">
    <citation type="submission" date="2024-10" db="UniProtKB">
        <authorList>
            <consortium name="EnsemblProtists"/>
        </authorList>
    </citation>
    <scope>IDENTIFICATION</scope>
</reference>
<dbReference type="GO" id="GO:0031966">
    <property type="term" value="C:mitochondrial membrane"/>
    <property type="evidence" value="ECO:0007669"/>
    <property type="project" value="UniProtKB-SubCell"/>
</dbReference>
<name>A0A0D3IEU0_EMIH1</name>
<evidence type="ECO:0000256" key="5">
    <source>
        <dbReference type="ARBA" id="ARBA00022737"/>
    </source>
</evidence>
<dbReference type="RefSeq" id="XP_005762204.1">
    <property type="nucleotide sequence ID" value="XM_005762147.1"/>
</dbReference>
<feature type="repeat" description="Solcar" evidence="9">
    <location>
        <begin position="11"/>
        <end position="95"/>
    </location>
</feature>
<dbReference type="OMA" id="GFWVVWP"/>
<dbReference type="PANTHER" id="PTHR45624">
    <property type="entry name" value="MITOCHONDRIAL BASIC AMINO ACIDS TRANSPORTER-RELATED"/>
    <property type="match status" value="1"/>
</dbReference>
<dbReference type="InterPro" id="IPR050567">
    <property type="entry name" value="Mitochondrial_Carrier"/>
</dbReference>
<evidence type="ECO:0000313" key="11">
    <source>
        <dbReference type="EnsemblProtists" id="EOD09775"/>
    </source>
</evidence>
<sequence length="275" mass="29531">MLGHKRSSHVREYGLATGLGALFGATNTLVGHPFDTVKTKMQAQAGFSGSMRATIARIWSTEGLLGFYRGCVPPMWGSAVYRSAQFAVYDLCHTAAATHAPLRRRVDPLGVGCEMELRVPVCGAVGATARTVLESPIEYAKVRGQTGQSWRLAEVYRGAGLQLARTGPMMTLYFCLFDSCKRNGCTATPLGQFLSSGLSALVGFWVVWPFETLKNMTQAGIGGSVLDKVRATPGGVFGLYRGIVPGSLSVFLRNGAAMLVMAEANRRVTAWGLRD</sequence>
<dbReference type="HOGENOM" id="CLU_1152847_0_0_1"/>
<reference evidence="12" key="1">
    <citation type="journal article" date="2013" name="Nature">
        <title>Pan genome of the phytoplankton Emiliania underpins its global distribution.</title>
        <authorList>
            <person name="Read B.A."/>
            <person name="Kegel J."/>
            <person name="Klute M.J."/>
            <person name="Kuo A."/>
            <person name="Lefebvre S.C."/>
            <person name="Maumus F."/>
            <person name="Mayer C."/>
            <person name="Miller J."/>
            <person name="Monier A."/>
            <person name="Salamov A."/>
            <person name="Young J."/>
            <person name="Aguilar M."/>
            <person name="Claverie J.M."/>
            <person name="Frickenhaus S."/>
            <person name="Gonzalez K."/>
            <person name="Herman E.K."/>
            <person name="Lin Y.C."/>
            <person name="Napier J."/>
            <person name="Ogata H."/>
            <person name="Sarno A.F."/>
            <person name="Shmutz J."/>
            <person name="Schroeder D."/>
            <person name="de Vargas C."/>
            <person name="Verret F."/>
            <person name="von Dassow P."/>
            <person name="Valentin K."/>
            <person name="Van de Peer Y."/>
            <person name="Wheeler G."/>
            <person name="Dacks J.B."/>
            <person name="Delwiche C.F."/>
            <person name="Dyhrman S.T."/>
            <person name="Glockner G."/>
            <person name="John U."/>
            <person name="Richards T."/>
            <person name="Worden A.Z."/>
            <person name="Zhang X."/>
            <person name="Grigoriev I.V."/>
            <person name="Allen A.E."/>
            <person name="Bidle K."/>
            <person name="Borodovsky M."/>
            <person name="Bowler C."/>
            <person name="Brownlee C."/>
            <person name="Cock J.M."/>
            <person name="Elias M."/>
            <person name="Gladyshev V.N."/>
            <person name="Groth M."/>
            <person name="Guda C."/>
            <person name="Hadaegh A."/>
            <person name="Iglesias-Rodriguez M.D."/>
            <person name="Jenkins J."/>
            <person name="Jones B.M."/>
            <person name="Lawson T."/>
            <person name="Leese F."/>
            <person name="Lindquist E."/>
            <person name="Lobanov A."/>
            <person name="Lomsadze A."/>
            <person name="Malik S.B."/>
            <person name="Marsh M.E."/>
            <person name="Mackinder L."/>
            <person name="Mock T."/>
            <person name="Mueller-Roeber B."/>
            <person name="Pagarete A."/>
            <person name="Parker M."/>
            <person name="Probert I."/>
            <person name="Quesneville H."/>
            <person name="Raines C."/>
            <person name="Rensing S.A."/>
            <person name="Riano-Pachon D.M."/>
            <person name="Richier S."/>
            <person name="Rokitta S."/>
            <person name="Shiraiwa Y."/>
            <person name="Soanes D.M."/>
            <person name="van der Giezen M."/>
            <person name="Wahlund T.M."/>
            <person name="Williams B."/>
            <person name="Wilson W."/>
            <person name="Wolfe G."/>
            <person name="Wurch L.L."/>
        </authorList>
    </citation>
    <scope>NUCLEOTIDE SEQUENCE</scope>
</reference>
<keyword evidence="7" id="KW-0496">Mitochondrion</keyword>
<dbReference type="SUPFAM" id="SSF103506">
    <property type="entry name" value="Mitochondrial carrier"/>
    <property type="match status" value="1"/>
</dbReference>
<dbReference type="Pfam" id="PF00153">
    <property type="entry name" value="Mito_carr"/>
    <property type="match status" value="1"/>
</dbReference>
<proteinExistence type="inferred from homology"/>
<dbReference type="Proteomes" id="UP000013827">
    <property type="component" value="Unassembled WGS sequence"/>
</dbReference>
<dbReference type="GeneID" id="17250233"/>
<dbReference type="PROSITE" id="PS50920">
    <property type="entry name" value="SOLCAR"/>
    <property type="match status" value="1"/>
</dbReference>
<dbReference type="Gene3D" id="1.50.40.10">
    <property type="entry name" value="Mitochondrial carrier domain"/>
    <property type="match status" value="2"/>
</dbReference>
<keyword evidence="8 9" id="KW-0472">Membrane</keyword>
<dbReference type="EnsemblProtists" id="EOD04027">
    <property type="protein sequence ID" value="EOD04027"/>
    <property type="gene ID" value="EMIHUDRAFT_107881"/>
</dbReference>
<keyword evidence="12" id="KW-1185">Reference proteome</keyword>